<dbReference type="CDD" id="cd00077">
    <property type="entry name" value="HDc"/>
    <property type="match status" value="1"/>
</dbReference>
<evidence type="ECO:0000313" key="4">
    <source>
        <dbReference type="Proteomes" id="UP000886722"/>
    </source>
</evidence>
<dbReference type="InterPro" id="IPR003607">
    <property type="entry name" value="HD/PDEase_dom"/>
</dbReference>
<dbReference type="Proteomes" id="UP000886722">
    <property type="component" value="Unassembled WGS sequence"/>
</dbReference>
<accession>A0A9D1KCG6</accession>
<dbReference type="PANTHER" id="PTHR36442">
    <property type="entry name" value="CYCLIC-DI-AMP PHOSPHODIESTERASE PGPH"/>
    <property type="match status" value="1"/>
</dbReference>
<dbReference type="InterPro" id="IPR011624">
    <property type="entry name" value="Metal-dep_PHydrolase_7TM_extra"/>
</dbReference>
<dbReference type="Gene3D" id="1.10.3210.10">
    <property type="entry name" value="Hypothetical protein af1432"/>
    <property type="match status" value="1"/>
</dbReference>
<feature type="transmembrane region" description="Helical" evidence="1">
    <location>
        <begin position="263"/>
        <end position="286"/>
    </location>
</feature>
<feature type="transmembrane region" description="Helical" evidence="1">
    <location>
        <begin position="13"/>
        <end position="32"/>
    </location>
</feature>
<feature type="domain" description="HD/PDEase" evidence="2">
    <location>
        <begin position="472"/>
        <end position="628"/>
    </location>
</feature>
<name>A0A9D1KCG6_9BACT</name>
<evidence type="ECO:0000313" key="3">
    <source>
        <dbReference type="EMBL" id="HIT39418.1"/>
    </source>
</evidence>
<feature type="transmembrane region" description="Helical" evidence="1">
    <location>
        <begin position="423"/>
        <end position="443"/>
    </location>
</feature>
<dbReference type="AlphaFoldDB" id="A0A9D1KCG6"/>
<reference evidence="3" key="2">
    <citation type="journal article" date="2021" name="PeerJ">
        <title>Extensive microbial diversity within the chicken gut microbiome revealed by metagenomics and culture.</title>
        <authorList>
            <person name="Gilroy R."/>
            <person name="Ravi A."/>
            <person name="Getino M."/>
            <person name="Pursley I."/>
            <person name="Horton D.L."/>
            <person name="Alikhan N.F."/>
            <person name="Baker D."/>
            <person name="Gharbi K."/>
            <person name="Hall N."/>
            <person name="Watson M."/>
            <person name="Adriaenssens E.M."/>
            <person name="Foster-Nyarko E."/>
            <person name="Jarju S."/>
            <person name="Secka A."/>
            <person name="Antonio M."/>
            <person name="Oren A."/>
            <person name="Chaudhuri R.R."/>
            <person name="La Ragione R."/>
            <person name="Hildebrand F."/>
            <person name="Pallen M.J."/>
        </authorList>
    </citation>
    <scope>NUCLEOTIDE SEQUENCE</scope>
    <source>
        <strain evidence="3">21143</strain>
    </source>
</reference>
<keyword evidence="1" id="KW-0812">Transmembrane</keyword>
<proteinExistence type="predicted"/>
<evidence type="ECO:0000256" key="1">
    <source>
        <dbReference type="SAM" id="Phobius"/>
    </source>
</evidence>
<evidence type="ECO:0000259" key="2">
    <source>
        <dbReference type="SMART" id="SM00471"/>
    </source>
</evidence>
<gene>
    <name evidence="3" type="ORF">IAD06_05215</name>
</gene>
<keyword evidence="1" id="KW-1133">Transmembrane helix</keyword>
<dbReference type="SMART" id="SM00471">
    <property type="entry name" value="HDc"/>
    <property type="match status" value="1"/>
</dbReference>
<dbReference type="Pfam" id="PF01966">
    <property type="entry name" value="HD"/>
    <property type="match status" value="1"/>
</dbReference>
<dbReference type="InterPro" id="IPR052722">
    <property type="entry name" value="PgpH_phosphodiesterase"/>
</dbReference>
<dbReference type="EMBL" id="DVKT01000038">
    <property type="protein sequence ID" value="HIT39418.1"/>
    <property type="molecule type" value="Genomic_DNA"/>
</dbReference>
<dbReference type="SUPFAM" id="SSF109604">
    <property type="entry name" value="HD-domain/PDEase-like"/>
    <property type="match status" value="1"/>
</dbReference>
<dbReference type="Pfam" id="PF07698">
    <property type="entry name" value="7TM-7TMR_HD"/>
    <property type="match status" value="1"/>
</dbReference>
<dbReference type="InterPro" id="IPR006675">
    <property type="entry name" value="HDIG_dom"/>
</dbReference>
<organism evidence="3 4">
    <name type="scientific">Candidatus Caccoplasma intestinavium</name>
    <dbReference type="NCBI Taxonomy" id="2840716"/>
    <lineage>
        <taxon>Bacteria</taxon>
        <taxon>Pseudomonadati</taxon>
        <taxon>Bacteroidota</taxon>
        <taxon>Bacteroidia</taxon>
        <taxon>Bacteroidales</taxon>
        <taxon>Bacteroidaceae</taxon>
        <taxon>Bacteroidaceae incertae sedis</taxon>
        <taxon>Candidatus Caccoplasma</taxon>
    </lineage>
</organism>
<comment type="caution">
    <text evidence="3">The sequence shown here is derived from an EMBL/GenBank/DDBJ whole genome shotgun (WGS) entry which is preliminary data.</text>
</comment>
<keyword evidence="1" id="KW-0472">Membrane</keyword>
<protein>
    <submittedName>
        <fullName evidence="3">HDIG domain-containing protein</fullName>
    </submittedName>
</protein>
<feature type="transmembrane region" description="Helical" evidence="1">
    <location>
        <begin position="390"/>
        <end position="411"/>
    </location>
</feature>
<dbReference type="NCBIfam" id="TIGR00277">
    <property type="entry name" value="HDIG"/>
    <property type="match status" value="1"/>
</dbReference>
<dbReference type="InterPro" id="IPR006674">
    <property type="entry name" value="HD_domain"/>
</dbReference>
<dbReference type="InterPro" id="IPR011621">
    <property type="entry name" value="Metal-dep_PHydrolase_7TM_intra"/>
</dbReference>
<dbReference type="PANTHER" id="PTHR36442:SF1">
    <property type="entry name" value="CYCLIC-DI-AMP PHOSPHODIESTERASE PGPH"/>
    <property type="match status" value="1"/>
</dbReference>
<dbReference type="Pfam" id="PF07697">
    <property type="entry name" value="7TMR-HDED"/>
    <property type="match status" value="1"/>
</dbReference>
<feature type="transmembrane region" description="Helical" evidence="1">
    <location>
        <begin position="346"/>
        <end position="369"/>
    </location>
</feature>
<sequence length="685" mass="78708">MKKTLRHIFMTRIGLWQATYFIGAIALILYFFPREEKSEYVFQEGKPWKYGLLTAAYDFPIYKSEAQLKHEQDSVIKTLRPFFTEESRVGTEQINNFKREHPELLQNAESADAYRYVLQALSEVYKRGIIATDTYNSLIHKGTPGVRIINRNTVKEECEVSDLLSLRSAYEYIMAHATAKQQKILNTCNLNNYLSENLTYDSLKSQNAQYELLQRIPSSIGMVQKGEKIINRGDIVTPRTFLILESLETVNQRNNTRTHQQEMFIMLGQAIVIICLFIFLYRYLAIFYPRTFNDPKKLAFIMIMITGTTVICYFLCGMFTTSGMYLVPFAILPITIVVFLKKSIALISSLISILLCAFAVPYPLEFIFLQMAVTVTAINNMKELVRRSQLLRCVILIYVTYCFTYTGYTLIFEEWTKLDPQLFFYLGINCVLLFFTYLLIYLLEKVFGFVSTVTLVELSDINLPIFRQLSEICPGTFQHSMQVSNLATEAADSIGAQAQLVRTGALYHDIGKMANPTFFTENQNGVNPHTNLPYEESAQIVISHVKDGVKIAEKLNLPQTIIDFIKTHHGTSKAKYFYNSYVNEHPDEEVNEELFTYPGPNPFTKEQALLMMADAVEAASRSLKEYTEENISKLVNTIIDSQIADGLLNNSPISFRDIRDVKEAFIEKLKTMYHTRISYPELQKK</sequence>
<reference evidence="3" key="1">
    <citation type="submission" date="2020-10" db="EMBL/GenBank/DDBJ databases">
        <authorList>
            <person name="Gilroy R."/>
        </authorList>
    </citation>
    <scope>NUCLEOTIDE SEQUENCE</scope>
    <source>
        <strain evidence="3">21143</strain>
    </source>
</reference>
<feature type="transmembrane region" description="Helical" evidence="1">
    <location>
        <begin position="298"/>
        <end position="316"/>
    </location>
</feature>